<dbReference type="AlphaFoldDB" id="A0A3P8SZR9"/>
<dbReference type="Ensembl" id="ENSAPET00000018129.1">
    <property type="protein sequence ID" value="ENSAPEP00000017633.1"/>
    <property type="gene ID" value="ENSAPEG00000012607.1"/>
</dbReference>
<dbReference type="OMA" id="SQESFRF"/>
<protein>
    <submittedName>
        <fullName evidence="1">Uncharacterized protein</fullName>
    </submittedName>
</protein>
<organism evidence="1 2">
    <name type="scientific">Amphiprion percula</name>
    <name type="common">Orange clownfish</name>
    <name type="synonym">Lutjanus percula</name>
    <dbReference type="NCBI Taxonomy" id="161767"/>
    <lineage>
        <taxon>Eukaryota</taxon>
        <taxon>Metazoa</taxon>
        <taxon>Chordata</taxon>
        <taxon>Craniata</taxon>
        <taxon>Vertebrata</taxon>
        <taxon>Euteleostomi</taxon>
        <taxon>Actinopterygii</taxon>
        <taxon>Neopterygii</taxon>
        <taxon>Teleostei</taxon>
        <taxon>Neoteleostei</taxon>
        <taxon>Acanthomorphata</taxon>
        <taxon>Ovalentaria</taxon>
        <taxon>Pomacentridae</taxon>
        <taxon>Amphiprion</taxon>
    </lineage>
</organism>
<reference evidence="1" key="3">
    <citation type="submission" date="2025-09" db="UniProtKB">
        <authorList>
            <consortium name="Ensembl"/>
        </authorList>
    </citation>
    <scope>IDENTIFICATION</scope>
</reference>
<accession>A0A3P8SZR9</accession>
<evidence type="ECO:0000313" key="1">
    <source>
        <dbReference type="Ensembl" id="ENSAPEP00000017633.1"/>
    </source>
</evidence>
<evidence type="ECO:0000313" key="2">
    <source>
        <dbReference type="Proteomes" id="UP000265080"/>
    </source>
</evidence>
<reference evidence="1 2" key="1">
    <citation type="submission" date="2018-03" db="EMBL/GenBank/DDBJ databases">
        <title>Finding Nemo's genes: A chromosome-scale reference assembly of the genome of the orange clownfish Amphiprion percula.</title>
        <authorList>
            <person name="Lehmann R."/>
        </authorList>
    </citation>
    <scope>NUCLEOTIDE SEQUENCE</scope>
</reference>
<name>A0A3P8SZR9_AMPPE</name>
<dbReference type="Proteomes" id="UP000265080">
    <property type="component" value="Chromosome 23"/>
</dbReference>
<proteinExistence type="predicted"/>
<keyword evidence="2" id="KW-1185">Reference proteome</keyword>
<reference evidence="1" key="2">
    <citation type="submission" date="2025-08" db="UniProtKB">
        <authorList>
            <consortium name="Ensembl"/>
        </authorList>
    </citation>
    <scope>IDENTIFICATION</scope>
</reference>
<sequence>MEQTNSVFSCLENRTSQESFRFGGFDSPSFWNKEERTELEPGGHITRTEYKFFLHTRNIFRGCSSFA</sequence>